<dbReference type="OrthoDB" id="3048815at2759"/>
<accession>A0A6A4GVZ5</accession>
<dbReference type="Pfam" id="PF03439">
    <property type="entry name" value="Spt5-NGN"/>
    <property type="match status" value="1"/>
</dbReference>
<feature type="domain" description="KOW" evidence="6">
    <location>
        <begin position="528"/>
        <end position="555"/>
    </location>
</feature>
<dbReference type="GO" id="GO:0003729">
    <property type="term" value="F:mRNA binding"/>
    <property type="evidence" value="ECO:0007669"/>
    <property type="project" value="TreeGrafter"/>
</dbReference>
<dbReference type="InterPro" id="IPR005100">
    <property type="entry name" value="NGN-domain"/>
</dbReference>
<evidence type="ECO:0000256" key="1">
    <source>
        <dbReference type="ARBA" id="ARBA00023163"/>
    </source>
</evidence>
<dbReference type="Proteomes" id="UP000799118">
    <property type="component" value="Unassembled WGS sequence"/>
</dbReference>
<protein>
    <recommendedName>
        <fullName evidence="3">Chromatin elongation factor SPT5</fullName>
    </recommendedName>
    <alternativeName>
        <fullName evidence="4">Chromatin elongation factor spt5</fullName>
    </alternativeName>
</protein>
<dbReference type="PANTHER" id="PTHR11125:SF7">
    <property type="entry name" value="TRANSCRIPTION ELONGATION FACTOR SPT5"/>
    <property type="match status" value="1"/>
</dbReference>
<feature type="compositionally biased region" description="Low complexity" evidence="5">
    <location>
        <begin position="36"/>
        <end position="52"/>
    </location>
</feature>
<feature type="domain" description="KOW" evidence="6">
    <location>
        <begin position="192"/>
        <end position="219"/>
    </location>
</feature>
<dbReference type="GO" id="GO:0006357">
    <property type="term" value="P:regulation of transcription by RNA polymerase II"/>
    <property type="evidence" value="ECO:0007669"/>
    <property type="project" value="InterPro"/>
</dbReference>
<dbReference type="InterPro" id="IPR005824">
    <property type="entry name" value="KOW"/>
</dbReference>
<feature type="domain" description="KOW" evidence="6">
    <location>
        <begin position="390"/>
        <end position="417"/>
    </location>
</feature>
<dbReference type="GO" id="GO:0006368">
    <property type="term" value="P:transcription elongation by RNA polymerase II"/>
    <property type="evidence" value="ECO:0007669"/>
    <property type="project" value="TreeGrafter"/>
</dbReference>
<dbReference type="GO" id="GO:0032044">
    <property type="term" value="C:DSIF complex"/>
    <property type="evidence" value="ECO:0007669"/>
    <property type="project" value="TreeGrafter"/>
</dbReference>
<evidence type="ECO:0000256" key="5">
    <source>
        <dbReference type="SAM" id="MobiDB-lite"/>
    </source>
</evidence>
<feature type="compositionally biased region" description="Low complexity" evidence="5">
    <location>
        <begin position="762"/>
        <end position="773"/>
    </location>
</feature>
<evidence type="ECO:0000256" key="3">
    <source>
        <dbReference type="ARBA" id="ARBA00029865"/>
    </source>
</evidence>
<keyword evidence="1" id="KW-0804">Transcription</keyword>
<sequence length="968" mass="109615">MSNQYIDLEAQVASDDEFSDVEGFEDRGFIDDDLVSSPGPSSPIPTSSSSTPLLATTRNKGLDTLLARIEDHLAQKPLPEEEQEDESVLGRKGLWLREGDRSLWRVKCTPRQEYHVIFELISKHEVLHEELSSAFYNPRDVGYVYLEARFSKSGPQSLREVLRGLYDTKMSTLALVPESELKKCLHIHDERGYAPGQWVQIRRGLYRGDVGLVHESYHDNDSTRGVKVLVVPRLSLAASNKHYASSSKRKRDAPRPPSELFQPAKCKHDLVKRGDRYMYKSWTFEHGLLVKVFNLSSVSPAREIPISLFHLFSESKKRAGKDLFEIASMPLPSFWHFDPGEKVIVHYKEGATFGTVLTSEEESDMEKSWCVVDVVSKGHQRVMVRYLEKNIIPGDFIEVLRGAHTGKSGFVVAKIDDHLGICIGARTSGIDFRVHANSVKLATPNYSNTETPWLNVEVKLLVQPHAGQTGWVKDVFVDSNRSLRLVVYLCSGKTCTVGHSEVLERWTGKLLLDHQPLKPHQSQFDVDVPWKDVEVVIQSGSFVSSIGIVKDVRRDFRGSLRVLLWIVQHNCSVEVDHSAVMERRTFMPLLESLPLHDHQLKRFSVNSTFEAMRTGPVPWVGLLVDFVKGEYKSEHGAVRDVNRYAVDSQNPQGRSGLTLTVERYTFSANSSNRLVKVDYNAVRYHKTKHLLCDVFMPTAKQSFYIPNTVYDQQFPDVLESVPVDASTPLPIASTPMPNDFERETIFTGIWAPDYVYPDPLESPLSPDPVHASESPPPPDPRRTSPPLPEPPLQHWILHPKLLGIPIQVDINGGELDTSTKKAGIFVKTINSVNGISVVCQHFGKTITVPYTSVVSFHERPKPATEKGLMVVARGSPQFIGTFVRQIYHFYENEKTDENHMLVAAKIDRSGSLETHASDFLDVHPLDLEYVQETPEERKHSKTFLEYDRAEMRYTYGVQIRPRNTDFYR</sequence>
<evidence type="ECO:0000256" key="4">
    <source>
        <dbReference type="ARBA" id="ARBA00031006"/>
    </source>
</evidence>
<keyword evidence="8" id="KW-1185">Reference proteome</keyword>
<comment type="function">
    <text evidence="2">The SPT4-SPT5 complex mediates both activation and inhibition of transcription elongation, and plays a role in pre-mRNA processing. This complex seems to be important for the stability of the RNA polymerase II elongation machinery on the chromatin template but not for the inherent ability of this machinery to translocate down the gene.</text>
</comment>
<name>A0A6A4GVZ5_9AGAR</name>
<evidence type="ECO:0000313" key="7">
    <source>
        <dbReference type="EMBL" id="KAE9389931.1"/>
    </source>
</evidence>
<proteinExistence type="predicted"/>
<feature type="region of interest" description="Disordered" evidence="5">
    <location>
        <begin position="241"/>
        <end position="260"/>
    </location>
</feature>
<dbReference type="SMART" id="SM00739">
    <property type="entry name" value="KOW"/>
    <property type="match status" value="4"/>
</dbReference>
<dbReference type="InterPro" id="IPR039659">
    <property type="entry name" value="SPT5"/>
</dbReference>
<feature type="domain" description="KOW" evidence="6">
    <location>
        <begin position="617"/>
        <end position="644"/>
    </location>
</feature>
<dbReference type="PANTHER" id="PTHR11125">
    <property type="entry name" value="SUPPRESSOR OF TY 5"/>
    <property type="match status" value="1"/>
</dbReference>
<feature type="region of interest" description="Disordered" evidence="5">
    <location>
        <begin position="762"/>
        <end position="790"/>
    </location>
</feature>
<feature type="region of interest" description="Disordered" evidence="5">
    <location>
        <begin position="29"/>
        <end position="55"/>
    </location>
</feature>
<feature type="compositionally biased region" description="Pro residues" evidence="5">
    <location>
        <begin position="774"/>
        <end position="790"/>
    </location>
</feature>
<dbReference type="AlphaFoldDB" id="A0A6A4GVZ5"/>
<dbReference type="Gene3D" id="3.30.70.940">
    <property type="entry name" value="NusG, N-terminal domain"/>
    <property type="match status" value="1"/>
</dbReference>
<dbReference type="GO" id="GO:0032784">
    <property type="term" value="P:regulation of DNA-templated transcription elongation"/>
    <property type="evidence" value="ECO:0007669"/>
    <property type="project" value="InterPro"/>
</dbReference>
<evidence type="ECO:0000256" key="2">
    <source>
        <dbReference type="ARBA" id="ARBA00024691"/>
    </source>
</evidence>
<gene>
    <name evidence="7" type="ORF">BT96DRAFT_1066305</name>
</gene>
<evidence type="ECO:0000313" key="8">
    <source>
        <dbReference type="Proteomes" id="UP000799118"/>
    </source>
</evidence>
<reference evidence="7" key="1">
    <citation type="journal article" date="2019" name="Environ. Microbiol.">
        <title>Fungal ecological strategies reflected in gene transcription - a case study of two litter decomposers.</title>
        <authorList>
            <person name="Barbi F."/>
            <person name="Kohler A."/>
            <person name="Barry K."/>
            <person name="Baskaran P."/>
            <person name="Daum C."/>
            <person name="Fauchery L."/>
            <person name="Ihrmark K."/>
            <person name="Kuo A."/>
            <person name="LaButti K."/>
            <person name="Lipzen A."/>
            <person name="Morin E."/>
            <person name="Grigoriev I.V."/>
            <person name="Henrissat B."/>
            <person name="Lindahl B."/>
            <person name="Martin F."/>
        </authorList>
    </citation>
    <scope>NUCLEOTIDE SEQUENCE</scope>
    <source>
        <strain evidence="7">JB14</strain>
    </source>
</reference>
<dbReference type="EMBL" id="ML769676">
    <property type="protein sequence ID" value="KAE9389931.1"/>
    <property type="molecule type" value="Genomic_DNA"/>
</dbReference>
<dbReference type="InterPro" id="IPR036735">
    <property type="entry name" value="NGN_dom_sf"/>
</dbReference>
<evidence type="ECO:0000259" key="6">
    <source>
        <dbReference type="SMART" id="SM00739"/>
    </source>
</evidence>
<organism evidence="7 8">
    <name type="scientific">Gymnopus androsaceus JB14</name>
    <dbReference type="NCBI Taxonomy" id="1447944"/>
    <lineage>
        <taxon>Eukaryota</taxon>
        <taxon>Fungi</taxon>
        <taxon>Dikarya</taxon>
        <taxon>Basidiomycota</taxon>
        <taxon>Agaricomycotina</taxon>
        <taxon>Agaricomycetes</taxon>
        <taxon>Agaricomycetidae</taxon>
        <taxon>Agaricales</taxon>
        <taxon>Marasmiineae</taxon>
        <taxon>Omphalotaceae</taxon>
        <taxon>Gymnopus</taxon>
    </lineage>
</organism>